<dbReference type="GO" id="GO:0015244">
    <property type="term" value="F:fluconazole transmembrane transporter activity"/>
    <property type="evidence" value="ECO:0007669"/>
    <property type="project" value="TreeGrafter"/>
</dbReference>
<evidence type="ECO:0000256" key="3">
    <source>
        <dbReference type="ARBA" id="ARBA00022989"/>
    </source>
</evidence>
<dbReference type="Proteomes" id="UP000469559">
    <property type="component" value="Unassembled WGS sequence"/>
</dbReference>
<evidence type="ECO:0000256" key="1">
    <source>
        <dbReference type="ARBA" id="ARBA00004141"/>
    </source>
</evidence>
<feature type="transmembrane region" description="Helical" evidence="5">
    <location>
        <begin position="165"/>
        <end position="183"/>
    </location>
</feature>
<keyword evidence="4 5" id="KW-0472">Membrane</keyword>
<comment type="caution">
    <text evidence="6">The sequence shown here is derived from an EMBL/GenBank/DDBJ whole genome shotgun (WGS) entry which is preliminary data.</text>
</comment>
<keyword evidence="3 5" id="KW-1133">Transmembrane helix</keyword>
<comment type="subcellular location">
    <subcellularLocation>
        <location evidence="1">Membrane</location>
        <topology evidence="1">Multi-pass membrane protein</topology>
    </subcellularLocation>
</comment>
<sequence length="219" mass="24245">MIKPIEITIKDPAIFFVNIYTSLVYAIYYWFFEAFPIVYTTYYGFNIGELGIAFTCVIIGALIALAIYAIYVRWAVTPDLKKNGTRPQEHRLIPALFACFGPPAGLFLFAWTSTPDIHWIAPTIGIVIYAGSVFIILQCIFMYVPMSYPQYAASLFAGNDFCRSAMACGSIMFARPLFLNLGIGKGVSLLGGLSCIGIGGIWILYYTGARLRANSKFAI</sequence>
<proteinExistence type="predicted"/>
<feature type="transmembrane region" description="Helical" evidence="5">
    <location>
        <begin position="12"/>
        <end position="31"/>
    </location>
</feature>
<name>A0A8T9B938_9HELO</name>
<evidence type="ECO:0000313" key="7">
    <source>
        <dbReference type="Proteomes" id="UP000469559"/>
    </source>
</evidence>
<keyword evidence="7" id="KW-1185">Reference proteome</keyword>
<feature type="transmembrane region" description="Helical" evidence="5">
    <location>
        <begin position="92"/>
        <end position="111"/>
    </location>
</feature>
<dbReference type="OrthoDB" id="3357846at2759"/>
<accession>A0A8T9B938</accession>
<dbReference type="SUPFAM" id="SSF103473">
    <property type="entry name" value="MFS general substrate transporter"/>
    <property type="match status" value="1"/>
</dbReference>
<feature type="transmembrane region" description="Helical" evidence="5">
    <location>
        <begin position="51"/>
        <end position="71"/>
    </location>
</feature>
<dbReference type="AlphaFoldDB" id="A0A8T9B938"/>
<feature type="transmembrane region" description="Helical" evidence="5">
    <location>
        <begin position="117"/>
        <end position="144"/>
    </location>
</feature>
<gene>
    <name evidence="6" type="primary">mfs1_1</name>
    <name evidence="6" type="ORF">LARI1_G006686</name>
</gene>
<dbReference type="GO" id="GO:0005886">
    <property type="term" value="C:plasma membrane"/>
    <property type="evidence" value="ECO:0007669"/>
    <property type="project" value="TreeGrafter"/>
</dbReference>
<feature type="transmembrane region" description="Helical" evidence="5">
    <location>
        <begin position="189"/>
        <end position="207"/>
    </location>
</feature>
<dbReference type="InterPro" id="IPR036259">
    <property type="entry name" value="MFS_trans_sf"/>
</dbReference>
<evidence type="ECO:0000256" key="2">
    <source>
        <dbReference type="ARBA" id="ARBA00022692"/>
    </source>
</evidence>
<dbReference type="PANTHER" id="PTHR23502">
    <property type="entry name" value="MAJOR FACILITATOR SUPERFAMILY"/>
    <property type="match status" value="1"/>
</dbReference>
<evidence type="ECO:0000256" key="5">
    <source>
        <dbReference type="SAM" id="Phobius"/>
    </source>
</evidence>
<evidence type="ECO:0000313" key="6">
    <source>
        <dbReference type="EMBL" id="TVY16554.1"/>
    </source>
</evidence>
<evidence type="ECO:0000256" key="4">
    <source>
        <dbReference type="ARBA" id="ARBA00023136"/>
    </source>
</evidence>
<dbReference type="GO" id="GO:1990961">
    <property type="term" value="P:xenobiotic detoxification by transmembrane export across the plasma membrane"/>
    <property type="evidence" value="ECO:0007669"/>
    <property type="project" value="TreeGrafter"/>
</dbReference>
<reference evidence="6 7" key="1">
    <citation type="submission" date="2018-05" db="EMBL/GenBank/DDBJ databases">
        <title>Whole genome sequencing for identification of molecular markers to develop diagnostic detection tools for the regulated plant pathogen Lachnellula willkommii.</title>
        <authorList>
            <person name="Giroux E."/>
            <person name="Bilodeau G."/>
        </authorList>
    </citation>
    <scope>NUCLEOTIDE SEQUENCE [LARGE SCALE GENOMIC DNA]</scope>
    <source>
        <strain evidence="6 7">CBS 203.66</strain>
    </source>
</reference>
<dbReference type="PANTHER" id="PTHR23502:SF23">
    <property type="entry name" value="FLUCONAZOLE RESISTANCE PROTEIN 1"/>
    <property type="match status" value="1"/>
</dbReference>
<dbReference type="EMBL" id="QGMF01000353">
    <property type="protein sequence ID" value="TVY16554.1"/>
    <property type="molecule type" value="Genomic_DNA"/>
</dbReference>
<protein>
    <submittedName>
        <fullName evidence="6">Transporter mfs1</fullName>
    </submittedName>
</protein>
<organism evidence="6 7">
    <name type="scientific">Lachnellula arida</name>
    <dbReference type="NCBI Taxonomy" id="1316785"/>
    <lineage>
        <taxon>Eukaryota</taxon>
        <taxon>Fungi</taxon>
        <taxon>Dikarya</taxon>
        <taxon>Ascomycota</taxon>
        <taxon>Pezizomycotina</taxon>
        <taxon>Leotiomycetes</taxon>
        <taxon>Helotiales</taxon>
        <taxon>Lachnaceae</taxon>
        <taxon>Lachnellula</taxon>
    </lineage>
</organism>
<keyword evidence="2 5" id="KW-0812">Transmembrane</keyword>